<sequence length="71" mass="8359">MEIQACHASQTLNNIVTKIKQKNLSIPLFYFRIRKIDAFISMNMFGKEISICCIQRGKFSFTWKYNMECGE</sequence>
<evidence type="ECO:0000313" key="1">
    <source>
        <dbReference type="EMBL" id="JAH00698.1"/>
    </source>
</evidence>
<proteinExistence type="predicted"/>
<reference evidence="1" key="1">
    <citation type="submission" date="2014-11" db="EMBL/GenBank/DDBJ databases">
        <authorList>
            <person name="Amaro Gonzalez C."/>
        </authorList>
    </citation>
    <scope>NUCLEOTIDE SEQUENCE</scope>
</reference>
<protein>
    <submittedName>
        <fullName evidence="1">Uncharacterized protein</fullName>
    </submittedName>
</protein>
<dbReference type="AlphaFoldDB" id="A0A0E9PA13"/>
<dbReference type="EMBL" id="GBXM01107879">
    <property type="protein sequence ID" value="JAH00698.1"/>
    <property type="molecule type" value="Transcribed_RNA"/>
</dbReference>
<name>A0A0E9PA13_ANGAN</name>
<organism evidence="1">
    <name type="scientific">Anguilla anguilla</name>
    <name type="common">European freshwater eel</name>
    <name type="synonym">Muraena anguilla</name>
    <dbReference type="NCBI Taxonomy" id="7936"/>
    <lineage>
        <taxon>Eukaryota</taxon>
        <taxon>Metazoa</taxon>
        <taxon>Chordata</taxon>
        <taxon>Craniata</taxon>
        <taxon>Vertebrata</taxon>
        <taxon>Euteleostomi</taxon>
        <taxon>Actinopterygii</taxon>
        <taxon>Neopterygii</taxon>
        <taxon>Teleostei</taxon>
        <taxon>Anguilliformes</taxon>
        <taxon>Anguillidae</taxon>
        <taxon>Anguilla</taxon>
    </lineage>
</organism>
<accession>A0A0E9PA13</accession>
<reference evidence="1" key="2">
    <citation type="journal article" date="2015" name="Fish Shellfish Immunol.">
        <title>Early steps in the European eel (Anguilla anguilla)-Vibrio vulnificus interaction in the gills: Role of the RtxA13 toxin.</title>
        <authorList>
            <person name="Callol A."/>
            <person name="Pajuelo D."/>
            <person name="Ebbesson L."/>
            <person name="Teles M."/>
            <person name="MacKenzie S."/>
            <person name="Amaro C."/>
        </authorList>
    </citation>
    <scope>NUCLEOTIDE SEQUENCE</scope>
</reference>